<dbReference type="Proteomes" id="UP000248724">
    <property type="component" value="Unassembled WGS sequence"/>
</dbReference>
<gene>
    <name evidence="5" type="ORF">DLM65_06960</name>
    <name evidence="4" type="ORF">JF886_03300</name>
</gene>
<accession>A0A934K103</accession>
<dbReference type="Pfam" id="PF00180">
    <property type="entry name" value="Iso_dh"/>
    <property type="match status" value="1"/>
</dbReference>
<evidence type="ECO:0000313" key="5">
    <source>
        <dbReference type="EMBL" id="PZR80912.1"/>
    </source>
</evidence>
<comment type="caution">
    <text evidence="5">The sequence shown here is derived from an EMBL/GenBank/DDBJ whole genome shotgun (WGS) entry which is preliminary data.</text>
</comment>
<keyword evidence="2" id="KW-0560">Oxidoreductase</keyword>
<feature type="domain" description="Isopropylmalate dehydrogenase-like" evidence="3">
    <location>
        <begin position="5"/>
        <end position="355"/>
    </location>
</feature>
<evidence type="ECO:0000256" key="2">
    <source>
        <dbReference type="ARBA" id="ARBA00023002"/>
    </source>
</evidence>
<reference evidence="5" key="2">
    <citation type="submission" date="2018-05" db="EMBL/GenBank/DDBJ databases">
        <authorList>
            <person name="Ferrari B."/>
        </authorList>
    </citation>
    <scope>NUCLEOTIDE SEQUENCE</scope>
    <source>
        <strain evidence="5">RRmetagenome_bin12</strain>
    </source>
</reference>
<dbReference type="SUPFAM" id="SSF53659">
    <property type="entry name" value="Isocitrate/Isopropylmalate dehydrogenase-like"/>
    <property type="match status" value="1"/>
</dbReference>
<evidence type="ECO:0000259" key="3">
    <source>
        <dbReference type="SMART" id="SM01329"/>
    </source>
</evidence>
<dbReference type="EMBL" id="JAEKNS010000040">
    <property type="protein sequence ID" value="MBJ7593880.1"/>
    <property type="molecule type" value="Genomic_DNA"/>
</dbReference>
<name>A0A2W5Z6H3_9BACT</name>
<dbReference type="EMBL" id="QHBU01000130">
    <property type="protein sequence ID" value="PZR80912.1"/>
    <property type="molecule type" value="Genomic_DNA"/>
</dbReference>
<dbReference type="GO" id="GO:0006099">
    <property type="term" value="P:tricarboxylic acid cycle"/>
    <property type="evidence" value="ECO:0007669"/>
    <property type="project" value="TreeGrafter"/>
</dbReference>
<accession>A0A2W5Z6H3</accession>
<dbReference type="GO" id="GO:0006102">
    <property type="term" value="P:isocitrate metabolic process"/>
    <property type="evidence" value="ECO:0007669"/>
    <property type="project" value="TreeGrafter"/>
</dbReference>
<dbReference type="RefSeq" id="WP_337309595.1">
    <property type="nucleotide sequence ID" value="NZ_JAEKNS010000040.1"/>
</dbReference>
<comment type="similarity">
    <text evidence="1">Belongs to the isocitrate and isopropylmalate dehydrogenases family.</text>
</comment>
<dbReference type="Proteomes" id="UP000606991">
    <property type="component" value="Unassembled WGS sequence"/>
</dbReference>
<protein>
    <submittedName>
        <fullName evidence="5">Isocitrate dehydrogenase</fullName>
    </submittedName>
    <submittedName>
        <fullName evidence="4">Isocitrate/isopropylmalate dehydrogenase family protein</fullName>
    </submittedName>
</protein>
<dbReference type="SMART" id="SM01329">
    <property type="entry name" value="Iso_dh"/>
    <property type="match status" value="1"/>
</dbReference>
<evidence type="ECO:0000313" key="6">
    <source>
        <dbReference type="Proteomes" id="UP000248724"/>
    </source>
</evidence>
<dbReference type="PANTHER" id="PTHR11835:SF34">
    <property type="entry name" value="ISOCITRATE DEHYDROGENASE [NAD] SUBUNIT ALPHA, MITOCHONDRIAL"/>
    <property type="match status" value="1"/>
</dbReference>
<evidence type="ECO:0000313" key="7">
    <source>
        <dbReference type="Proteomes" id="UP000606991"/>
    </source>
</evidence>
<reference evidence="4 7" key="3">
    <citation type="submission" date="2020-10" db="EMBL/GenBank/DDBJ databases">
        <title>Ca. Dormibacterota MAGs.</title>
        <authorList>
            <person name="Montgomery K."/>
        </authorList>
    </citation>
    <scope>NUCLEOTIDE SEQUENCE [LARGE SCALE GENOMIC DNA]</scope>
    <source>
        <strain evidence="4">SC8812_S17_18</strain>
    </source>
</reference>
<dbReference type="Gene3D" id="3.40.718.10">
    <property type="entry name" value="Isopropylmalate Dehydrogenase"/>
    <property type="match status" value="1"/>
</dbReference>
<dbReference type="PROSITE" id="PS00470">
    <property type="entry name" value="IDH_IMDH"/>
    <property type="match status" value="1"/>
</dbReference>
<dbReference type="PANTHER" id="PTHR11835">
    <property type="entry name" value="DECARBOXYLATING DEHYDROGENASES-ISOCITRATE, ISOPROPYLMALATE, TARTRATE"/>
    <property type="match status" value="1"/>
</dbReference>
<sequence>MARHTITLIPGDGIGYEVSEAARRVIDATGVDIEWEVQNAGLDVVEEFGQPMPDHVLDSIRKNKVAIKGPLTTPVGKGIRSVNVALRRELDLFALVRPCKWYPGVRSRYQDVDLVIVRENTEDLYAGIEFAEGEKDTLDLIENIERLGGRRIRDDSGISIKPISVTATQRVFRFAFKWAIDNGRRKVTAVHKANIMKFTDGLWLRVAEEVATEFPQMEFEERIVDNMAMQLVQKPELYDVMVMPNLYGDILSDLCAGLVGGLGLAPGANTGDEIAVFEATHGSAPKYAGKNVANPMAMMLSGVLMLRHIGEKEAGDRLEAAIAAIVADGSNVTYDMKSSRDDPTAVSTSQVADAIIAELERAAVPS</sequence>
<evidence type="ECO:0000256" key="1">
    <source>
        <dbReference type="ARBA" id="ARBA00007769"/>
    </source>
</evidence>
<evidence type="ECO:0000313" key="4">
    <source>
        <dbReference type="EMBL" id="MBJ7593880.1"/>
    </source>
</evidence>
<proteinExistence type="inferred from homology"/>
<dbReference type="GO" id="GO:0004449">
    <property type="term" value="F:isocitrate dehydrogenase (NAD+) activity"/>
    <property type="evidence" value="ECO:0007669"/>
    <property type="project" value="TreeGrafter"/>
</dbReference>
<dbReference type="InterPro" id="IPR024084">
    <property type="entry name" value="IsoPropMal-DH-like_dom"/>
</dbReference>
<organism evidence="5 6">
    <name type="scientific">Candidatus Aeolococcus gillhamiae</name>
    <dbReference type="NCBI Taxonomy" id="3127015"/>
    <lineage>
        <taxon>Bacteria</taxon>
        <taxon>Bacillati</taxon>
        <taxon>Candidatus Dormiibacterota</taxon>
        <taxon>Candidatus Dormibacteria</taxon>
        <taxon>Candidatus Aeolococcales</taxon>
        <taxon>Candidatus Aeolococcaceae</taxon>
        <taxon>Candidatus Aeolococcus</taxon>
    </lineage>
</organism>
<dbReference type="InterPro" id="IPR019818">
    <property type="entry name" value="IsoCit/isopropylmalate_DH_CS"/>
</dbReference>
<dbReference type="AlphaFoldDB" id="A0A2W5Z6H3"/>
<dbReference type="GO" id="GO:0051287">
    <property type="term" value="F:NAD binding"/>
    <property type="evidence" value="ECO:0007669"/>
    <property type="project" value="InterPro"/>
</dbReference>
<dbReference type="GO" id="GO:0000287">
    <property type="term" value="F:magnesium ion binding"/>
    <property type="evidence" value="ECO:0007669"/>
    <property type="project" value="InterPro"/>
</dbReference>
<reference evidence="5 6" key="1">
    <citation type="journal article" date="2017" name="Nature">
        <title>Atmospheric trace gases support primary production in Antarctic desert surface soil.</title>
        <authorList>
            <person name="Ji M."/>
            <person name="Greening C."/>
            <person name="Vanwonterghem I."/>
            <person name="Carere C.R."/>
            <person name="Bay S.K."/>
            <person name="Steen J.A."/>
            <person name="Montgomery K."/>
            <person name="Lines T."/>
            <person name="Beardall J."/>
            <person name="van Dorst J."/>
            <person name="Snape I."/>
            <person name="Stott M.B."/>
            <person name="Hugenholtz P."/>
            <person name="Ferrari B.C."/>
        </authorList>
    </citation>
    <scope>NUCLEOTIDE SEQUENCE [LARGE SCALE GENOMIC DNA]</scope>
    <source>
        <strain evidence="5">RRmetagenome_bin12</strain>
    </source>
</reference>